<protein>
    <submittedName>
        <fullName evidence="7">MFS family permease</fullName>
    </submittedName>
</protein>
<feature type="transmembrane region" description="Helical" evidence="5">
    <location>
        <begin position="151"/>
        <end position="175"/>
    </location>
</feature>
<feature type="transmembrane region" description="Helical" evidence="5">
    <location>
        <begin position="326"/>
        <end position="351"/>
    </location>
</feature>
<comment type="subcellular location">
    <subcellularLocation>
        <location evidence="1">Membrane</location>
        <topology evidence="1">Multi-pass membrane protein</topology>
    </subcellularLocation>
</comment>
<feature type="transmembrane region" description="Helical" evidence="5">
    <location>
        <begin position="269"/>
        <end position="289"/>
    </location>
</feature>
<evidence type="ECO:0000256" key="4">
    <source>
        <dbReference type="ARBA" id="ARBA00023136"/>
    </source>
</evidence>
<proteinExistence type="predicted"/>
<dbReference type="PANTHER" id="PTHR23528:SF1">
    <property type="entry name" value="MAJOR FACILITATOR SUPERFAMILY (MFS) PROFILE DOMAIN-CONTAINING PROTEIN"/>
    <property type="match status" value="1"/>
</dbReference>
<dbReference type="CDD" id="cd06174">
    <property type="entry name" value="MFS"/>
    <property type="match status" value="1"/>
</dbReference>
<feature type="transmembrane region" description="Helical" evidence="5">
    <location>
        <begin position="301"/>
        <end position="320"/>
    </location>
</feature>
<feature type="transmembrane region" description="Helical" evidence="5">
    <location>
        <begin position="92"/>
        <end position="111"/>
    </location>
</feature>
<reference evidence="7 8" key="1">
    <citation type="submission" date="2024-06" db="EMBL/GenBank/DDBJ databases">
        <title>Sorghum-associated microbial communities from plants grown in Nebraska, USA.</title>
        <authorList>
            <person name="Schachtman D."/>
        </authorList>
    </citation>
    <scope>NUCLEOTIDE SEQUENCE [LARGE SCALE GENOMIC DNA]</scope>
    <source>
        <strain evidence="7 8">2814</strain>
    </source>
</reference>
<evidence type="ECO:0000256" key="5">
    <source>
        <dbReference type="SAM" id="Phobius"/>
    </source>
</evidence>
<dbReference type="RefSeq" id="WP_354087543.1">
    <property type="nucleotide sequence ID" value="NZ_JBEPTF010000001.1"/>
</dbReference>
<keyword evidence="2 5" id="KW-0812">Transmembrane</keyword>
<keyword evidence="8" id="KW-1185">Reference proteome</keyword>
<evidence type="ECO:0000256" key="1">
    <source>
        <dbReference type="ARBA" id="ARBA00004141"/>
    </source>
</evidence>
<dbReference type="InterPro" id="IPR011701">
    <property type="entry name" value="MFS"/>
</dbReference>
<dbReference type="InterPro" id="IPR036259">
    <property type="entry name" value="MFS_trans_sf"/>
</dbReference>
<keyword evidence="3 5" id="KW-1133">Transmembrane helix</keyword>
<dbReference type="Proteomes" id="UP001549313">
    <property type="component" value="Unassembled WGS sequence"/>
</dbReference>
<dbReference type="InterPro" id="IPR005829">
    <property type="entry name" value="Sugar_transporter_CS"/>
</dbReference>
<feature type="transmembrane region" description="Helical" evidence="5">
    <location>
        <begin position="228"/>
        <end position="249"/>
    </location>
</feature>
<feature type="transmembrane region" description="Helical" evidence="5">
    <location>
        <begin position="363"/>
        <end position="384"/>
    </location>
</feature>
<feature type="transmembrane region" description="Helical" evidence="5">
    <location>
        <begin position="181"/>
        <end position="199"/>
    </location>
</feature>
<dbReference type="SUPFAM" id="SSF103473">
    <property type="entry name" value="MFS general substrate transporter"/>
    <property type="match status" value="1"/>
</dbReference>
<evidence type="ECO:0000256" key="2">
    <source>
        <dbReference type="ARBA" id="ARBA00022692"/>
    </source>
</evidence>
<feature type="transmembrane region" description="Helical" evidence="5">
    <location>
        <begin position="390"/>
        <end position="411"/>
    </location>
</feature>
<evidence type="ECO:0000259" key="6">
    <source>
        <dbReference type="PROSITE" id="PS50850"/>
    </source>
</evidence>
<feature type="transmembrane region" description="Helical" evidence="5">
    <location>
        <begin position="20"/>
        <end position="41"/>
    </location>
</feature>
<dbReference type="PROSITE" id="PS00216">
    <property type="entry name" value="SUGAR_TRANSPORT_1"/>
    <property type="match status" value="1"/>
</dbReference>
<comment type="caution">
    <text evidence="7">The sequence shown here is derived from an EMBL/GenBank/DDBJ whole genome shotgun (WGS) entry which is preliminary data.</text>
</comment>
<evidence type="ECO:0000313" key="7">
    <source>
        <dbReference type="EMBL" id="MET4682598.1"/>
    </source>
</evidence>
<dbReference type="Gene3D" id="1.20.1250.20">
    <property type="entry name" value="MFS general substrate transporter like domains"/>
    <property type="match status" value="2"/>
</dbReference>
<name>A0ABV2R7N6_9CAUL</name>
<dbReference type="InterPro" id="IPR020846">
    <property type="entry name" value="MFS_dom"/>
</dbReference>
<keyword evidence="4 5" id="KW-0472">Membrane</keyword>
<evidence type="ECO:0000256" key="3">
    <source>
        <dbReference type="ARBA" id="ARBA00022989"/>
    </source>
</evidence>
<organism evidence="7 8">
    <name type="scientific">Brevundimonas faecalis</name>
    <dbReference type="NCBI Taxonomy" id="947378"/>
    <lineage>
        <taxon>Bacteria</taxon>
        <taxon>Pseudomonadati</taxon>
        <taxon>Pseudomonadota</taxon>
        <taxon>Alphaproteobacteria</taxon>
        <taxon>Caulobacterales</taxon>
        <taxon>Caulobacteraceae</taxon>
        <taxon>Brevundimonas</taxon>
    </lineage>
</organism>
<gene>
    <name evidence="7" type="ORF">ABIE19_000507</name>
</gene>
<feature type="transmembrane region" description="Helical" evidence="5">
    <location>
        <begin position="61"/>
        <end position="80"/>
    </location>
</feature>
<feature type="domain" description="Major facilitator superfamily (MFS) profile" evidence="6">
    <location>
        <begin position="225"/>
        <end position="415"/>
    </location>
</feature>
<dbReference type="PROSITE" id="PS50850">
    <property type="entry name" value="MFS"/>
    <property type="match status" value="1"/>
</dbReference>
<dbReference type="EMBL" id="JBEPTF010000001">
    <property type="protein sequence ID" value="MET4682598.1"/>
    <property type="molecule type" value="Genomic_DNA"/>
</dbReference>
<evidence type="ECO:0000313" key="8">
    <source>
        <dbReference type="Proteomes" id="UP001549313"/>
    </source>
</evidence>
<feature type="transmembrane region" description="Helical" evidence="5">
    <location>
        <begin position="117"/>
        <end position="139"/>
    </location>
</feature>
<sequence length="415" mass="43923">MQLVDDVEPAPAARVAPRFIAVLTLAYVGAFIAFVPLLSLLTPMQAEALAPADKIGLLSLVSLWGAVTASLTNLAAGWASDRTRVRFGRRRPWILCGLVGVLLAYGLIARASTPVGLLAGVMAFQFAFNLLFAPLHAIFADLVPHEQKGQVAAFIGIAAPMGAASGVLIAAPFLSDIPTRLIVLGLLVAFCILPLLLVWKEAPPARLRKKAVALASPQGKGRNLDFGFVWASRFCFQISASVVSAYMLFYLADHARYAEQFPGSTVESGLARLIAFSTLLTLAAGFAGGLISDRFGRRKPFILLAAALLAGGLLIFAFYPQWPGPLLGYVFYGLGFGLYTTVDTALVAQILPSRRHTARDLGLMNLTNTLPAILAPVLAIAALGPDRSDWSMLMIVSAGVALLGGLAVAGVRMAR</sequence>
<dbReference type="Pfam" id="PF07690">
    <property type="entry name" value="MFS_1"/>
    <property type="match status" value="1"/>
</dbReference>
<dbReference type="PANTHER" id="PTHR23528">
    <property type="match status" value="1"/>
</dbReference>
<accession>A0ABV2R7N6</accession>